<feature type="transmembrane region" description="Helical" evidence="6">
    <location>
        <begin position="255"/>
        <end position="274"/>
    </location>
</feature>
<evidence type="ECO:0000256" key="1">
    <source>
        <dbReference type="ARBA" id="ARBA00004141"/>
    </source>
</evidence>
<dbReference type="STRING" id="512399.A8709_29195"/>
<dbReference type="EMBL" id="LYPC01000027">
    <property type="protein sequence ID" value="OCT11941.1"/>
    <property type="molecule type" value="Genomic_DNA"/>
</dbReference>
<sequence>MGGVLLMAWVYGFAGSVIIAGAAYWKKSLSKSGVLAAVLLGTTMYAIGSLAWFGTLIAFFISSSVLSKLKHARKAAAESGYAKGGRRDAGQVAANGGVGLLLCIGNAIWPEALWWYVYMGVMATVNADTWATEIGGMSRAIPRSITSGKRVTAGTSGGITGLGLLASLAGGAFIGFIGGLLLQAGETTEVNNAIVTLVLLGAVSGLAGSLIDSWLGATLQVMYRCQVCGKTIEKQLHCDQKAKQISGLRGMSNDMVNAGSSVIGGVICLVLSMLPL</sequence>
<feature type="transmembrane region" description="Helical" evidence="6">
    <location>
        <begin position="157"/>
        <end position="182"/>
    </location>
</feature>
<comment type="caution">
    <text evidence="7">The sequence shown here is derived from an EMBL/GenBank/DDBJ whole genome shotgun (WGS) entry which is preliminary data.</text>
</comment>
<dbReference type="AlphaFoldDB" id="A0A1C0ZV08"/>
<evidence type="ECO:0000313" key="7">
    <source>
        <dbReference type="EMBL" id="OCT11941.1"/>
    </source>
</evidence>
<protein>
    <recommendedName>
        <fullName evidence="9">DUF92 domain-containing protein</fullName>
    </recommendedName>
</protein>
<organism evidence="7 8">
    <name type="scientific">Paenibacillus pectinilyticus</name>
    <dbReference type="NCBI Taxonomy" id="512399"/>
    <lineage>
        <taxon>Bacteria</taxon>
        <taxon>Bacillati</taxon>
        <taxon>Bacillota</taxon>
        <taxon>Bacilli</taxon>
        <taxon>Bacillales</taxon>
        <taxon>Paenibacillaceae</taxon>
        <taxon>Paenibacillus</taxon>
    </lineage>
</organism>
<evidence type="ECO:0000256" key="3">
    <source>
        <dbReference type="ARBA" id="ARBA00022692"/>
    </source>
</evidence>
<dbReference type="Pfam" id="PF01940">
    <property type="entry name" value="DUF92"/>
    <property type="match status" value="1"/>
</dbReference>
<dbReference type="PANTHER" id="PTHR13353:SF5">
    <property type="entry name" value="TRANSMEMBRANE PROTEIN 19"/>
    <property type="match status" value="1"/>
</dbReference>
<reference evidence="8" key="1">
    <citation type="submission" date="2016-05" db="EMBL/GenBank/DDBJ databases">
        <title>Paenibacillus oryzae. sp. nov., isolated from the rice root.</title>
        <authorList>
            <person name="Zhang J."/>
            <person name="Zhang X."/>
        </authorList>
    </citation>
    <scope>NUCLEOTIDE SEQUENCE [LARGE SCALE GENOMIC DNA]</scope>
    <source>
        <strain evidence="8">KCTC13222</strain>
    </source>
</reference>
<proteinExistence type="inferred from homology"/>
<name>A0A1C0ZV08_9BACL</name>
<evidence type="ECO:0000256" key="2">
    <source>
        <dbReference type="ARBA" id="ARBA00009012"/>
    </source>
</evidence>
<evidence type="ECO:0000256" key="4">
    <source>
        <dbReference type="ARBA" id="ARBA00022989"/>
    </source>
</evidence>
<evidence type="ECO:0000256" key="5">
    <source>
        <dbReference type="ARBA" id="ARBA00023136"/>
    </source>
</evidence>
<comment type="similarity">
    <text evidence="2">Belongs to the TMEM19 family.</text>
</comment>
<keyword evidence="4 6" id="KW-1133">Transmembrane helix</keyword>
<feature type="transmembrane region" description="Helical" evidence="6">
    <location>
        <begin position="6"/>
        <end position="25"/>
    </location>
</feature>
<dbReference type="Proteomes" id="UP000093309">
    <property type="component" value="Unassembled WGS sequence"/>
</dbReference>
<evidence type="ECO:0008006" key="9">
    <source>
        <dbReference type="Google" id="ProtNLM"/>
    </source>
</evidence>
<gene>
    <name evidence="7" type="ORF">A8709_29195</name>
</gene>
<evidence type="ECO:0000313" key="8">
    <source>
        <dbReference type="Proteomes" id="UP000093309"/>
    </source>
</evidence>
<keyword evidence="3 6" id="KW-0812">Transmembrane</keyword>
<keyword evidence="5 6" id="KW-0472">Membrane</keyword>
<keyword evidence="8" id="KW-1185">Reference proteome</keyword>
<comment type="subcellular location">
    <subcellularLocation>
        <location evidence="1">Membrane</location>
        <topology evidence="1">Multi-pass membrane protein</topology>
    </subcellularLocation>
</comment>
<dbReference type="GO" id="GO:0016020">
    <property type="term" value="C:membrane"/>
    <property type="evidence" value="ECO:0007669"/>
    <property type="project" value="UniProtKB-SubCell"/>
</dbReference>
<feature type="transmembrane region" description="Helical" evidence="6">
    <location>
        <begin position="37"/>
        <end position="61"/>
    </location>
</feature>
<dbReference type="InterPro" id="IPR002794">
    <property type="entry name" value="DUF92_TMEM19"/>
</dbReference>
<dbReference type="PANTHER" id="PTHR13353">
    <property type="entry name" value="TRANSMEMBRANE PROTEIN 19"/>
    <property type="match status" value="1"/>
</dbReference>
<feature type="transmembrane region" description="Helical" evidence="6">
    <location>
        <begin position="194"/>
        <end position="215"/>
    </location>
</feature>
<evidence type="ECO:0000256" key="6">
    <source>
        <dbReference type="SAM" id="Phobius"/>
    </source>
</evidence>
<accession>A0A1C0ZV08</accession>